<dbReference type="EMBL" id="BTRK01000004">
    <property type="protein sequence ID" value="GMR44895.1"/>
    <property type="molecule type" value="Genomic_DNA"/>
</dbReference>
<keyword evidence="1" id="KW-0472">Membrane</keyword>
<keyword evidence="4" id="KW-1185">Reference proteome</keyword>
<reference evidence="4" key="1">
    <citation type="submission" date="2022-10" db="EMBL/GenBank/DDBJ databases">
        <title>Genome assembly of Pristionchus species.</title>
        <authorList>
            <person name="Yoshida K."/>
            <person name="Sommer R.J."/>
        </authorList>
    </citation>
    <scope>NUCLEOTIDE SEQUENCE [LARGE SCALE GENOMIC DNA]</scope>
    <source>
        <strain evidence="3 4">RS5460</strain>
    </source>
</reference>
<organism evidence="2 4">
    <name type="scientific">Pristionchus mayeri</name>
    <dbReference type="NCBI Taxonomy" id="1317129"/>
    <lineage>
        <taxon>Eukaryota</taxon>
        <taxon>Metazoa</taxon>
        <taxon>Ecdysozoa</taxon>
        <taxon>Nematoda</taxon>
        <taxon>Chromadorea</taxon>
        <taxon>Rhabditida</taxon>
        <taxon>Rhabditina</taxon>
        <taxon>Diplogasteromorpha</taxon>
        <taxon>Diplogasteroidea</taxon>
        <taxon>Neodiplogasteridae</taxon>
        <taxon>Pristionchus</taxon>
    </lineage>
</organism>
<feature type="non-terminal residue" evidence="2">
    <location>
        <position position="90"/>
    </location>
</feature>
<dbReference type="Proteomes" id="UP001328107">
    <property type="component" value="Unassembled WGS sequence"/>
</dbReference>
<proteinExistence type="predicted"/>
<sequence>MALQTRELYKLVPDFPLVIYGSSTKHVSENDERSLVTILIGIVVIPYSASYGIFVMLAVLIRLRIRQIGVASSARTIKMQRALYIMQILQ</sequence>
<comment type="caution">
    <text evidence="2">The sequence shown here is derived from an EMBL/GenBank/DDBJ whole genome shotgun (WGS) entry which is preliminary data.</text>
</comment>
<feature type="transmembrane region" description="Helical" evidence="1">
    <location>
        <begin position="35"/>
        <end position="61"/>
    </location>
</feature>
<accession>A0AAN5HXK5</accession>
<name>A0AAN5HXK5_9BILA</name>
<evidence type="ECO:0000313" key="3">
    <source>
        <dbReference type="EMBL" id="GMR44895.1"/>
    </source>
</evidence>
<evidence type="ECO:0008006" key="5">
    <source>
        <dbReference type="Google" id="ProtNLM"/>
    </source>
</evidence>
<gene>
    <name evidence="2" type="ORF">PMAYCL1PPCAC_15089</name>
    <name evidence="3" type="ORF">PMAYCL1PPCAC_15090</name>
</gene>
<keyword evidence="1" id="KW-1133">Transmembrane helix</keyword>
<evidence type="ECO:0000313" key="2">
    <source>
        <dbReference type="EMBL" id="GMR44894.1"/>
    </source>
</evidence>
<keyword evidence="1" id="KW-0812">Transmembrane</keyword>
<protein>
    <recommendedName>
        <fullName evidence="5">G protein-coupled receptor</fullName>
    </recommendedName>
</protein>
<dbReference type="EMBL" id="BTRK01000004">
    <property type="protein sequence ID" value="GMR44894.1"/>
    <property type="molecule type" value="Genomic_DNA"/>
</dbReference>
<dbReference type="AlphaFoldDB" id="A0AAN5HXK5"/>
<evidence type="ECO:0000313" key="4">
    <source>
        <dbReference type="Proteomes" id="UP001328107"/>
    </source>
</evidence>
<reference evidence="2" key="2">
    <citation type="submission" date="2023-06" db="EMBL/GenBank/DDBJ databases">
        <title>Genome assembly of Pristionchus species.</title>
        <authorList>
            <person name="Yoshida K."/>
            <person name="Sommer R.J."/>
        </authorList>
    </citation>
    <scope>NUCLEOTIDE SEQUENCE</scope>
    <source>
        <strain evidence="2 4">RS5460</strain>
    </source>
</reference>
<evidence type="ECO:0000256" key="1">
    <source>
        <dbReference type="SAM" id="Phobius"/>
    </source>
</evidence>